<feature type="domain" description="Glucose-methanol-choline oxidoreductase C-terminal" evidence="16">
    <location>
        <begin position="479"/>
        <end position="590"/>
    </location>
</feature>
<dbReference type="SUPFAM" id="SSF53335">
    <property type="entry name" value="S-adenosyl-L-methionine-dependent methyltransferases"/>
    <property type="match status" value="1"/>
</dbReference>
<comment type="subcellular location">
    <subcellularLocation>
        <location evidence="2">Secreted</location>
        <location evidence="2">Cell wall</location>
    </subcellularLocation>
    <subcellularLocation>
        <location evidence="3">Secreted</location>
        <location evidence="3">Extracellular space</location>
        <location evidence="3">Extracellular matrix</location>
    </subcellularLocation>
</comment>
<dbReference type="GO" id="GO:0046562">
    <property type="term" value="F:beta-D-glucose oxidase activity"/>
    <property type="evidence" value="ECO:0007669"/>
    <property type="project" value="UniProtKB-EC"/>
</dbReference>
<keyword evidence="14" id="KW-0732">Signal</keyword>
<dbReference type="SUPFAM" id="SSF51905">
    <property type="entry name" value="FAD/NAD(P)-binding domain"/>
    <property type="match status" value="1"/>
</dbReference>
<dbReference type="EMBL" id="JACBAE010001385">
    <property type="protein sequence ID" value="KAF7158596.1"/>
    <property type="molecule type" value="Genomic_DNA"/>
</dbReference>
<dbReference type="InterPro" id="IPR029063">
    <property type="entry name" value="SAM-dependent_MTases_sf"/>
</dbReference>
<dbReference type="InterPro" id="IPR007867">
    <property type="entry name" value="GMC_OxRtase_C"/>
</dbReference>
<comment type="similarity">
    <text evidence="4">Belongs to the GMC oxidoreductase family.</text>
</comment>
<evidence type="ECO:0000256" key="12">
    <source>
        <dbReference type="ARBA" id="ARBA00049435"/>
    </source>
</evidence>
<evidence type="ECO:0000256" key="2">
    <source>
        <dbReference type="ARBA" id="ARBA00004191"/>
    </source>
</evidence>
<evidence type="ECO:0000256" key="3">
    <source>
        <dbReference type="ARBA" id="ARBA00004498"/>
    </source>
</evidence>
<dbReference type="OrthoDB" id="269227at2759"/>
<comment type="caution">
    <text evidence="17">The sequence shown here is derived from an EMBL/GenBank/DDBJ whole genome shotgun (WGS) entry which is preliminary data.</text>
</comment>
<dbReference type="AlphaFoldDB" id="A0A8H6PPH7"/>
<reference evidence="17" key="1">
    <citation type="submission" date="2020-06" db="EMBL/GenBank/DDBJ databases">
        <title>Draft genome sequences of strains closely related to Aspergillus parafelis and Aspergillus hiratsukae.</title>
        <authorList>
            <person name="Dos Santos R.A.C."/>
            <person name="Rivero-Menendez O."/>
            <person name="Steenwyk J.L."/>
            <person name="Mead M.E."/>
            <person name="Goldman G.H."/>
            <person name="Alastruey-Izquierdo A."/>
            <person name="Rokas A."/>
        </authorList>
    </citation>
    <scope>NUCLEOTIDE SEQUENCE</scope>
    <source>
        <strain evidence="17">CNM-CM5623</strain>
    </source>
</reference>
<evidence type="ECO:0000256" key="13">
    <source>
        <dbReference type="ARBA" id="ARBA00049722"/>
    </source>
</evidence>
<dbReference type="Proteomes" id="UP000654922">
    <property type="component" value="Unassembled WGS sequence"/>
</dbReference>
<feature type="signal peptide" evidence="14">
    <location>
        <begin position="1"/>
        <end position="28"/>
    </location>
</feature>
<dbReference type="GO" id="GO:0044550">
    <property type="term" value="P:secondary metabolite biosynthetic process"/>
    <property type="evidence" value="ECO:0007669"/>
    <property type="project" value="TreeGrafter"/>
</dbReference>
<dbReference type="Pfam" id="PF05199">
    <property type="entry name" value="GMC_oxred_C"/>
    <property type="match status" value="1"/>
</dbReference>
<feature type="domain" description="Glucose-methanol-choline oxidoreductase N-terminal" evidence="15">
    <location>
        <begin position="52"/>
        <end position="282"/>
    </location>
</feature>
<evidence type="ECO:0000256" key="14">
    <source>
        <dbReference type="SAM" id="SignalP"/>
    </source>
</evidence>
<comment type="subunit">
    <text evidence="5">Homodimer.</text>
</comment>
<dbReference type="PANTHER" id="PTHR11552:SF138">
    <property type="entry name" value="DEHYDROGENASE PKFF-RELATED"/>
    <property type="match status" value="1"/>
</dbReference>
<evidence type="ECO:0000313" key="17">
    <source>
        <dbReference type="EMBL" id="KAF7158596.1"/>
    </source>
</evidence>
<dbReference type="InterPro" id="IPR000172">
    <property type="entry name" value="GMC_OxRdtase_N"/>
</dbReference>
<dbReference type="SUPFAM" id="SSF54373">
    <property type="entry name" value="FAD-linked reductases, C-terminal domain"/>
    <property type="match status" value="1"/>
</dbReference>
<accession>A0A8H6PPH7</accession>
<dbReference type="InterPro" id="IPR027424">
    <property type="entry name" value="Glucose_Oxidase_domain_2"/>
</dbReference>
<evidence type="ECO:0000256" key="4">
    <source>
        <dbReference type="ARBA" id="ARBA00010790"/>
    </source>
</evidence>
<feature type="chain" id="PRO_5034670617" description="glucose oxidase" evidence="14">
    <location>
        <begin position="29"/>
        <end position="703"/>
    </location>
</feature>
<dbReference type="Pfam" id="PF00732">
    <property type="entry name" value="GMC_oxred_N"/>
    <property type="match status" value="1"/>
</dbReference>
<organism evidence="17 18">
    <name type="scientific">Aspergillus felis</name>
    <dbReference type="NCBI Taxonomy" id="1287682"/>
    <lineage>
        <taxon>Eukaryota</taxon>
        <taxon>Fungi</taxon>
        <taxon>Dikarya</taxon>
        <taxon>Ascomycota</taxon>
        <taxon>Pezizomycotina</taxon>
        <taxon>Eurotiomycetes</taxon>
        <taxon>Eurotiomycetidae</taxon>
        <taxon>Eurotiales</taxon>
        <taxon>Aspergillaceae</taxon>
        <taxon>Aspergillus</taxon>
        <taxon>Aspergillus subgen. Fumigati</taxon>
    </lineage>
</organism>
<gene>
    <name evidence="17" type="ORF">CNMCM5623_003656</name>
</gene>
<keyword evidence="9" id="KW-0274">FAD</keyword>
<keyword evidence="7" id="KW-0964">Secreted</keyword>
<dbReference type="GO" id="GO:0050660">
    <property type="term" value="F:flavin adenine dinucleotide binding"/>
    <property type="evidence" value="ECO:0007669"/>
    <property type="project" value="InterPro"/>
</dbReference>
<evidence type="ECO:0000256" key="10">
    <source>
        <dbReference type="ARBA" id="ARBA00023002"/>
    </source>
</evidence>
<evidence type="ECO:0000256" key="7">
    <source>
        <dbReference type="ARBA" id="ARBA00022530"/>
    </source>
</evidence>
<dbReference type="Gene3D" id="4.10.450.10">
    <property type="entry name" value="Glucose Oxidase, domain 2"/>
    <property type="match status" value="1"/>
</dbReference>
<evidence type="ECO:0000256" key="5">
    <source>
        <dbReference type="ARBA" id="ARBA00011738"/>
    </source>
</evidence>
<proteinExistence type="inferred from homology"/>
<name>A0A8H6PPH7_9EURO</name>
<evidence type="ECO:0000256" key="1">
    <source>
        <dbReference type="ARBA" id="ARBA00001974"/>
    </source>
</evidence>
<dbReference type="InterPro" id="IPR036188">
    <property type="entry name" value="FAD/NAD-bd_sf"/>
</dbReference>
<evidence type="ECO:0000256" key="6">
    <source>
        <dbReference type="ARBA" id="ARBA00022512"/>
    </source>
</evidence>
<keyword evidence="7" id="KW-0272">Extracellular matrix</keyword>
<dbReference type="EC" id="1.1.3.4" evidence="13"/>
<evidence type="ECO:0000313" key="18">
    <source>
        <dbReference type="Proteomes" id="UP000654922"/>
    </source>
</evidence>
<protein>
    <recommendedName>
        <fullName evidence="13">glucose oxidase</fullName>
        <ecNumber evidence="13">1.1.3.4</ecNumber>
    </recommendedName>
</protein>
<evidence type="ECO:0000256" key="8">
    <source>
        <dbReference type="ARBA" id="ARBA00022630"/>
    </source>
</evidence>
<evidence type="ECO:0000256" key="11">
    <source>
        <dbReference type="ARBA" id="ARBA00023180"/>
    </source>
</evidence>
<dbReference type="Gene3D" id="3.50.50.60">
    <property type="entry name" value="FAD/NAD(P)-binding domain"/>
    <property type="match status" value="2"/>
</dbReference>
<keyword evidence="6" id="KW-0134">Cell wall</keyword>
<comment type="catalytic activity">
    <reaction evidence="12">
        <text>beta-D-glucose + O2 = D-glucono-1,5-lactone + H2O2</text>
        <dbReference type="Rhea" id="RHEA:11428"/>
        <dbReference type="ChEBI" id="CHEBI:15379"/>
        <dbReference type="ChEBI" id="CHEBI:15903"/>
        <dbReference type="ChEBI" id="CHEBI:16217"/>
        <dbReference type="ChEBI" id="CHEBI:16240"/>
        <dbReference type="EC" id="1.1.3.4"/>
    </reaction>
    <physiologicalReaction direction="left-to-right" evidence="12">
        <dbReference type="Rhea" id="RHEA:11429"/>
    </physiologicalReaction>
</comment>
<comment type="cofactor">
    <cofactor evidence="1">
        <name>FAD</name>
        <dbReference type="ChEBI" id="CHEBI:57692"/>
    </cofactor>
</comment>
<dbReference type="InterPro" id="IPR012132">
    <property type="entry name" value="GMC_OxRdtase"/>
</dbReference>
<keyword evidence="11" id="KW-0325">Glycoprotein</keyword>
<dbReference type="PANTHER" id="PTHR11552">
    <property type="entry name" value="GLUCOSE-METHANOL-CHOLINE GMC OXIDOREDUCTASE"/>
    <property type="match status" value="1"/>
</dbReference>
<evidence type="ECO:0000259" key="15">
    <source>
        <dbReference type="Pfam" id="PF00732"/>
    </source>
</evidence>
<dbReference type="Gene3D" id="3.40.50.150">
    <property type="entry name" value="Vaccinia Virus protein VP39"/>
    <property type="match status" value="1"/>
</dbReference>
<evidence type="ECO:0000256" key="9">
    <source>
        <dbReference type="ARBA" id="ARBA00022827"/>
    </source>
</evidence>
<evidence type="ECO:0000259" key="16">
    <source>
        <dbReference type="Pfam" id="PF05199"/>
    </source>
</evidence>
<dbReference type="Gene3D" id="3.30.560.10">
    <property type="entry name" value="Glucose Oxidase, domain 3"/>
    <property type="match status" value="2"/>
</dbReference>
<keyword evidence="10" id="KW-0560">Oxidoreductase</keyword>
<sequence length="703" mass="76740">MTPSLLSLHRLLPLAAGFLHLCSTTVWATPLPGQSTQARVLDYVIVDSGPGGSTVANRLTEIPDVSVAMIEAGTWAEDVVGNLSAVPGYDGYFLLKSVKSTPTAIHWGFVTIPQTGINGQIARYPRGKVLGGSSNLNAMAWGVSSRGAFQKWADAVGDQSFTYDKIAQYYKKPVRFSPYRDGTRLANATPSYDPTEVGHTGPLDVTYPAYAYSWTTWLAVMQATDSFLDGSLNGSTWHMSAINQSDGTRSSADKAYLRPVLGRSNLAVFDNTLAERIVFNKDKSGHGRPRELGQCDLHPESEKGGHRCRWGFPIASAAASLWCWAKGSAPKHGIPVVANRPSVGQHMHDRIFSDIVYRVSLPTGSTLGITEADIVQYDTNATGPLSNPGGEFGGFEKIPADLRSGFSKTRAQGRYPSFLFLLLLLRLICFRLSPRQISLRLARNPVSLSLSLFLGDLGSTPSPNGGYNYASLMGTLMTPTSRGNVSISSSSMRDPPLINPNWMTTDADLEVMVAIFKRMRQVWNSPAIQALTIGEEYWPGPSVKTDEEIIAFLRQTATPMSHATSTCKTGKTSDPMAVVDSQCRVIGVRNSHPREGQSFNYVTGGVMANQAGWLDIFPHERILETATDGTPLVVDVGGNIGHDMERFRQAHPEAASRLYLQDRPEVVKLSKCKDPVNKMGYDFFTPQPVKGLRVYYMHGVLHD</sequence>
<keyword evidence="8" id="KW-0285">Flavoprotein</keyword>